<name>A0A1B1T9L8_9ARCH</name>
<keyword evidence="1" id="KW-0812">Transmembrane</keyword>
<reference evidence="2" key="2">
    <citation type="journal article" date="2015" name="ISME J.">
        <title>A new class of marine Euryarchaeota group II from the Mediterranean deep chlorophyll maximum.</title>
        <authorList>
            <person name="Martin-Cuadrado A.B."/>
            <person name="Garcia-Heredia I."/>
            <person name="Molto A.G."/>
            <person name="Lopez-Ubeda R."/>
            <person name="Kimes N."/>
            <person name="Lopez-Garcia P."/>
            <person name="Moreira D."/>
            <person name="Rodriguez-Valera F."/>
        </authorList>
    </citation>
    <scope>NUCLEOTIDE SEQUENCE</scope>
</reference>
<feature type="transmembrane region" description="Helical" evidence="1">
    <location>
        <begin position="12"/>
        <end position="33"/>
    </location>
</feature>
<accession>A0A1B1T9L8</accession>
<keyword evidence="1" id="KW-0472">Membrane</keyword>
<protein>
    <submittedName>
        <fullName evidence="2">Uncharacterized protein</fullName>
    </submittedName>
</protein>
<feature type="transmembrane region" description="Helical" evidence="1">
    <location>
        <begin position="45"/>
        <end position="64"/>
    </location>
</feature>
<dbReference type="AlphaFoldDB" id="A0A1B1T9L8"/>
<evidence type="ECO:0000256" key="1">
    <source>
        <dbReference type="SAM" id="Phobius"/>
    </source>
</evidence>
<reference evidence="2" key="1">
    <citation type="submission" date="2014-11" db="EMBL/GenBank/DDBJ databases">
        <authorList>
            <person name="Zhu J."/>
            <person name="Qi W."/>
            <person name="Song R."/>
        </authorList>
    </citation>
    <scope>NUCLEOTIDE SEQUENCE</scope>
</reference>
<sequence>MDSPAGRLERLLIGVILPLIFLISIVFIDNELTIKECSYGTCNNYIILLLLILLVIIFIIILLINRFTYVLDQWFSKENDEKMRLRLEEEYREADISNLNSQWAKMEMEHLEKKHGEE</sequence>
<keyword evidence="1" id="KW-1133">Transmembrane helix</keyword>
<evidence type="ECO:0000313" key="2">
    <source>
        <dbReference type="EMBL" id="ANV78955.1"/>
    </source>
</evidence>
<organism evidence="2">
    <name type="scientific">uncultured Poseidoniia archaeon</name>
    <dbReference type="NCBI Taxonomy" id="1697135"/>
    <lineage>
        <taxon>Archaea</taxon>
        <taxon>Methanobacteriati</taxon>
        <taxon>Thermoplasmatota</taxon>
        <taxon>Candidatus Poseidoniia</taxon>
        <taxon>environmental samples</taxon>
    </lineage>
</organism>
<dbReference type="EMBL" id="KP211807">
    <property type="protein sequence ID" value="ANV78955.1"/>
    <property type="molecule type" value="Genomic_DNA"/>
</dbReference>
<proteinExistence type="predicted"/>